<keyword evidence="1" id="KW-0472">Membrane</keyword>
<dbReference type="SUPFAM" id="SSF53448">
    <property type="entry name" value="Nucleotide-diphospho-sugar transferases"/>
    <property type="match status" value="1"/>
</dbReference>
<comment type="caution">
    <text evidence="3">The sequence shown here is derived from an EMBL/GenBank/DDBJ whole genome shotgun (WGS) entry which is preliminary data.</text>
</comment>
<dbReference type="Pfam" id="PF00535">
    <property type="entry name" value="Glycos_transf_2"/>
    <property type="match status" value="1"/>
</dbReference>
<dbReference type="InterPro" id="IPR001173">
    <property type="entry name" value="Glyco_trans_2-like"/>
</dbReference>
<feature type="domain" description="Glycosyltransferase 2-like" evidence="2">
    <location>
        <begin position="18"/>
        <end position="149"/>
    </location>
</feature>
<feature type="transmembrane region" description="Helical" evidence="1">
    <location>
        <begin position="143"/>
        <end position="164"/>
    </location>
</feature>
<organism evidence="3 4">
    <name type="scientific">Candidatus Daviesbacteria bacterium RIFCSPHIGHO2_02_FULL_36_13</name>
    <dbReference type="NCBI Taxonomy" id="1797768"/>
    <lineage>
        <taxon>Bacteria</taxon>
        <taxon>Candidatus Daviesiibacteriota</taxon>
    </lineage>
</organism>
<dbReference type="PANTHER" id="PTHR48090:SF7">
    <property type="entry name" value="RFBJ PROTEIN"/>
    <property type="match status" value="1"/>
</dbReference>
<proteinExistence type="predicted"/>
<name>A0A1F5JP74_9BACT</name>
<gene>
    <name evidence="3" type="ORF">A3C59_00580</name>
</gene>
<dbReference type="EMBL" id="MFCV01000047">
    <property type="protein sequence ID" value="OGE30464.1"/>
    <property type="molecule type" value="Genomic_DNA"/>
</dbReference>
<dbReference type="Gene3D" id="3.90.550.10">
    <property type="entry name" value="Spore Coat Polysaccharide Biosynthesis Protein SpsA, Chain A"/>
    <property type="match status" value="1"/>
</dbReference>
<keyword evidence="1" id="KW-1133">Transmembrane helix</keyword>
<dbReference type="InterPro" id="IPR050256">
    <property type="entry name" value="Glycosyltransferase_2"/>
</dbReference>
<evidence type="ECO:0000259" key="2">
    <source>
        <dbReference type="Pfam" id="PF00535"/>
    </source>
</evidence>
<dbReference type="STRING" id="1797768.A3C59_00580"/>
<evidence type="ECO:0000256" key="1">
    <source>
        <dbReference type="SAM" id="Phobius"/>
    </source>
</evidence>
<protein>
    <recommendedName>
        <fullName evidence="2">Glycosyltransferase 2-like domain-containing protein</fullName>
    </recommendedName>
</protein>
<dbReference type="Proteomes" id="UP000176902">
    <property type="component" value="Unassembled WGS sequence"/>
</dbReference>
<dbReference type="InterPro" id="IPR029044">
    <property type="entry name" value="Nucleotide-diphossugar_trans"/>
</dbReference>
<evidence type="ECO:0000313" key="4">
    <source>
        <dbReference type="Proteomes" id="UP000176902"/>
    </source>
</evidence>
<keyword evidence="1" id="KW-0812">Transmembrane</keyword>
<dbReference type="PANTHER" id="PTHR48090">
    <property type="entry name" value="UNDECAPRENYL-PHOSPHATE 4-DEOXY-4-FORMAMIDO-L-ARABINOSE TRANSFERASE-RELATED"/>
    <property type="match status" value="1"/>
</dbReference>
<dbReference type="CDD" id="cd04179">
    <property type="entry name" value="DPM_DPG-synthase_like"/>
    <property type="match status" value="1"/>
</dbReference>
<dbReference type="AlphaFoldDB" id="A0A1F5JP74"/>
<sequence>MVSQSGEEMNLNVINGVSLIIPVLNEEKTLKTIVSKCSTQKIVKQLVIVNDGSTDDTKKILDEINKNKSTNKKLLITVVHHPKNMGKGAAIKTALKHVICKYVMVQDADLEYSPDDIKPLLDAAEVSKDGIIFGTRAEHRKKAYILAQIANWYLSLMFNILFGLNLSDSYTCYKLMPKAVWLKLDLQSNGFEIDSELIAKLGIKKLKVKEIPISYFPRKYSEGKKIKWTDLVKASWVAFRIRLMNI</sequence>
<accession>A0A1F5JP74</accession>
<evidence type="ECO:0000313" key="3">
    <source>
        <dbReference type="EMBL" id="OGE30464.1"/>
    </source>
</evidence>
<reference evidence="3 4" key="1">
    <citation type="journal article" date="2016" name="Nat. Commun.">
        <title>Thousands of microbial genomes shed light on interconnected biogeochemical processes in an aquifer system.</title>
        <authorList>
            <person name="Anantharaman K."/>
            <person name="Brown C.T."/>
            <person name="Hug L.A."/>
            <person name="Sharon I."/>
            <person name="Castelle C.J."/>
            <person name="Probst A.J."/>
            <person name="Thomas B.C."/>
            <person name="Singh A."/>
            <person name="Wilkins M.J."/>
            <person name="Karaoz U."/>
            <person name="Brodie E.L."/>
            <person name="Williams K.H."/>
            <person name="Hubbard S.S."/>
            <person name="Banfield J.F."/>
        </authorList>
    </citation>
    <scope>NUCLEOTIDE SEQUENCE [LARGE SCALE GENOMIC DNA]</scope>
</reference>